<dbReference type="AlphaFoldDB" id="A0A1G8Q1L7"/>
<keyword evidence="1" id="KW-0812">Transmembrane</keyword>
<evidence type="ECO:0000313" key="2">
    <source>
        <dbReference type="EMBL" id="SDI98607.1"/>
    </source>
</evidence>
<dbReference type="EMBL" id="FNEJ01000014">
    <property type="protein sequence ID" value="SDI98607.1"/>
    <property type="molecule type" value="Genomic_DNA"/>
</dbReference>
<evidence type="ECO:0008006" key="4">
    <source>
        <dbReference type="Google" id="ProtNLM"/>
    </source>
</evidence>
<keyword evidence="3" id="KW-1185">Reference proteome</keyword>
<organism evidence="2 3">
    <name type="scientific">Salipiger marinus</name>
    <dbReference type="NCBI Taxonomy" id="555512"/>
    <lineage>
        <taxon>Bacteria</taxon>
        <taxon>Pseudomonadati</taxon>
        <taxon>Pseudomonadota</taxon>
        <taxon>Alphaproteobacteria</taxon>
        <taxon>Rhodobacterales</taxon>
        <taxon>Roseobacteraceae</taxon>
        <taxon>Salipiger</taxon>
    </lineage>
</organism>
<feature type="transmembrane region" description="Helical" evidence="1">
    <location>
        <begin position="20"/>
        <end position="37"/>
    </location>
</feature>
<accession>A0A1G8Q1L7</accession>
<dbReference type="STRING" id="555512.SAMN04487993_101442"/>
<sequence length="276" mass="30401">MSHPVPPSARKRRSGPLEAAPLLLFLAAFPLILLLFHGTATSAFAAVLQLVLLALALRLIHRGQQVEEDWFQNRTARPPRLPRKTIGSALIGLTLLLLAGHHFATLWLPLGFGLLGMALSLAAFGRDPLRGSTAVQDRARRAQIEAALGRVEAVLKQQVDKAASLGDAEIAGRAEGLRITVMALLRALSEDPAEAKRLRRPVARFLDLFAAENDRLHAAWETEDRAKARLRYLARIAALGEAFEDRARETGLAQGRDAFEIEADLLWTRMYRHRAA</sequence>
<dbReference type="OrthoDB" id="7877480at2"/>
<feature type="transmembrane region" description="Helical" evidence="1">
    <location>
        <begin position="43"/>
        <end position="60"/>
    </location>
</feature>
<reference evidence="2 3" key="1">
    <citation type="submission" date="2016-10" db="EMBL/GenBank/DDBJ databases">
        <authorList>
            <person name="de Groot N.N."/>
        </authorList>
    </citation>
    <scope>NUCLEOTIDE SEQUENCE [LARGE SCALE GENOMIC DNA]</scope>
    <source>
        <strain evidence="2 3">DSM 26424</strain>
    </source>
</reference>
<evidence type="ECO:0000313" key="3">
    <source>
        <dbReference type="Proteomes" id="UP000199093"/>
    </source>
</evidence>
<keyword evidence="1" id="KW-0472">Membrane</keyword>
<dbReference type="Proteomes" id="UP000199093">
    <property type="component" value="Unassembled WGS sequence"/>
</dbReference>
<feature type="transmembrane region" description="Helical" evidence="1">
    <location>
        <begin position="106"/>
        <end position="124"/>
    </location>
</feature>
<keyword evidence="1" id="KW-1133">Transmembrane helix</keyword>
<gene>
    <name evidence="2" type="ORF">SAMN04487993_101442</name>
</gene>
<dbReference type="RefSeq" id="WP_089848921.1">
    <property type="nucleotide sequence ID" value="NZ_FNEJ01000014.1"/>
</dbReference>
<name>A0A1G8Q1L7_9RHOB</name>
<protein>
    <recommendedName>
        <fullName evidence="4">5-bromo-4-chloroindolyl phosphate hydrolysis protein</fullName>
    </recommendedName>
</protein>
<proteinExistence type="predicted"/>
<evidence type="ECO:0000256" key="1">
    <source>
        <dbReference type="SAM" id="Phobius"/>
    </source>
</evidence>